<proteinExistence type="predicted"/>
<dbReference type="GeneID" id="30199056"/>
<keyword evidence="1" id="KW-0472">Membrane</keyword>
<dbReference type="Proteomes" id="UP000094112">
    <property type="component" value="Unassembled WGS sequence"/>
</dbReference>
<dbReference type="AlphaFoldDB" id="A0A1E3P5E6"/>
<organism evidence="2 3">
    <name type="scientific">Wickerhamomyces anomalus (strain ATCC 58044 / CBS 1984 / NCYC 433 / NRRL Y-366-8)</name>
    <name type="common">Yeast</name>
    <name type="synonym">Hansenula anomala</name>
    <dbReference type="NCBI Taxonomy" id="683960"/>
    <lineage>
        <taxon>Eukaryota</taxon>
        <taxon>Fungi</taxon>
        <taxon>Dikarya</taxon>
        <taxon>Ascomycota</taxon>
        <taxon>Saccharomycotina</taxon>
        <taxon>Saccharomycetes</taxon>
        <taxon>Phaffomycetales</taxon>
        <taxon>Wickerhamomycetaceae</taxon>
        <taxon>Wickerhamomyces</taxon>
    </lineage>
</organism>
<evidence type="ECO:0000256" key="1">
    <source>
        <dbReference type="SAM" id="Phobius"/>
    </source>
</evidence>
<dbReference type="RefSeq" id="XP_019039707.1">
    <property type="nucleotide sequence ID" value="XM_019181810.1"/>
</dbReference>
<dbReference type="InterPro" id="IPR038921">
    <property type="entry name" value="YOR389W-like"/>
</dbReference>
<protein>
    <submittedName>
        <fullName evidence="2">Uncharacterized protein</fullName>
    </submittedName>
</protein>
<name>A0A1E3P5E6_WICAA</name>
<evidence type="ECO:0000313" key="2">
    <source>
        <dbReference type="EMBL" id="ODQ60500.1"/>
    </source>
</evidence>
<keyword evidence="3" id="KW-1185">Reference proteome</keyword>
<dbReference type="PANTHER" id="PTHR35204">
    <property type="entry name" value="YALI0A21131P"/>
    <property type="match status" value="1"/>
</dbReference>
<keyword evidence="1" id="KW-1133">Transmembrane helix</keyword>
<gene>
    <name evidence="2" type="ORF">WICANDRAFT_31223</name>
</gene>
<dbReference type="EMBL" id="KV454210">
    <property type="protein sequence ID" value="ODQ60500.1"/>
    <property type="molecule type" value="Genomic_DNA"/>
</dbReference>
<dbReference type="PANTHER" id="PTHR35204:SF1">
    <property type="entry name" value="ENTEROTOXIN"/>
    <property type="match status" value="1"/>
</dbReference>
<dbReference type="OrthoDB" id="10261782at2759"/>
<keyword evidence="1" id="KW-0812">Transmembrane</keyword>
<sequence>MSPFEGFWKYIISVVLITGFIWTYNQAPFLFENPRFIISSDDIKYNDYTPFNRPISLENASAVFNLINGVAANKDQNIYPNGVAFLPAYISEGTMLYHGNNHGEIPAGVGWTALDYEFSYAFIGLTSHKKQQASQLQHVIEAEGLYPGGSHKPPAKDHNTMLAFEVVKPLNKLIFFDGASGAKGSGGELDTQMILGNVPKGEDESEYSFVESVCKWGRSWGLDGLIRVETGFEVIICDMHSPKLKLSSNTTLEWFENLSGIPNDNTNEIESILNKFKHTAAYDQKKMGNAHDKRDRRILIDFKGLSTPLNKTWIHTDPYERRLIDIPQVLKDEMRKSIENYLKSDGHADPFSGTDWQLVSNEIVAKFSDILQLLSIYLEPLDFENLSDFDLMQVVTNVTVLTGNFVRRFSEFQLADDKYNQMREAKLKAVYEYAHFHGGLATESEILIWSSFIKVTEALVDIMFGFFDVSNKMVVRSIVEKKPLGDLKSQFQSIKIQFMELFQLLNWSSFYDCDHKCGLDSVCLTPFALRGARRFPKTLQCTSYL</sequence>
<dbReference type="STRING" id="683960.A0A1E3P5E6"/>
<accession>A0A1E3P5E6</accession>
<feature type="transmembrane region" description="Helical" evidence="1">
    <location>
        <begin position="7"/>
        <end position="24"/>
    </location>
</feature>
<evidence type="ECO:0000313" key="3">
    <source>
        <dbReference type="Proteomes" id="UP000094112"/>
    </source>
</evidence>
<reference evidence="2 3" key="1">
    <citation type="journal article" date="2016" name="Proc. Natl. Acad. Sci. U.S.A.">
        <title>Comparative genomics of biotechnologically important yeasts.</title>
        <authorList>
            <person name="Riley R."/>
            <person name="Haridas S."/>
            <person name="Wolfe K.H."/>
            <person name="Lopes M.R."/>
            <person name="Hittinger C.T."/>
            <person name="Goeker M."/>
            <person name="Salamov A.A."/>
            <person name="Wisecaver J.H."/>
            <person name="Long T.M."/>
            <person name="Calvey C.H."/>
            <person name="Aerts A.L."/>
            <person name="Barry K.W."/>
            <person name="Choi C."/>
            <person name="Clum A."/>
            <person name="Coughlan A.Y."/>
            <person name="Deshpande S."/>
            <person name="Douglass A.P."/>
            <person name="Hanson S.J."/>
            <person name="Klenk H.-P."/>
            <person name="LaButti K.M."/>
            <person name="Lapidus A."/>
            <person name="Lindquist E.A."/>
            <person name="Lipzen A.M."/>
            <person name="Meier-Kolthoff J.P."/>
            <person name="Ohm R.A."/>
            <person name="Otillar R.P."/>
            <person name="Pangilinan J.L."/>
            <person name="Peng Y."/>
            <person name="Rokas A."/>
            <person name="Rosa C.A."/>
            <person name="Scheuner C."/>
            <person name="Sibirny A.A."/>
            <person name="Slot J.C."/>
            <person name="Stielow J.B."/>
            <person name="Sun H."/>
            <person name="Kurtzman C.P."/>
            <person name="Blackwell M."/>
            <person name="Grigoriev I.V."/>
            <person name="Jeffries T.W."/>
        </authorList>
    </citation>
    <scope>NUCLEOTIDE SEQUENCE [LARGE SCALE GENOMIC DNA]</scope>
    <source>
        <strain evidence="3">ATCC 58044 / CBS 1984 / NCYC 433 / NRRL Y-366-8</strain>
    </source>
</reference>